<name>D6TZE0_KTERA</name>
<protein>
    <submittedName>
        <fullName evidence="1">Uncharacterized protein</fullName>
    </submittedName>
</protein>
<dbReference type="Proteomes" id="UP000004508">
    <property type="component" value="Unassembled WGS sequence"/>
</dbReference>
<keyword evidence="2" id="KW-1185">Reference proteome</keyword>
<proteinExistence type="predicted"/>
<comment type="caution">
    <text evidence="1">The sequence shown here is derived from an EMBL/GenBank/DDBJ whole genome shotgun (WGS) entry which is preliminary data.</text>
</comment>
<dbReference type="InParanoid" id="D6TZE0"/>
<organism evidence="1 2">
    <name type="scientific">Ktedonobacter racemifer DSM 44963</name>
    <dbReference type="NCBI Taxonomy" id="485913"/>
    <lineage>
        <taxon>Bacteria</taxon>
        <taxon>Bacillati</taxon>
        <taxon>Chloroflexota</taxon>
        <taxon>Ktedonobacteria</taxon>
        <taxon>Ktedonobacterales</taxon>
        <taxon>Ktedonobacteraceae</taxon>
        <taxon>Ktedonobacter</taxon>
    </lineage>
</organism>
<dbReference type="AlphaFoldDB" id="D6TZE0"/>
<evidence type="ECO:0000313" key="2">
    <source>
        <dbReference type="Proteomes" id="UP000004508"/>
    </source>
</evidence>
<sequence length="98" mass="11067">MMECTQPRWGCQDKRFAVMHLASVGVSERKRMVECTQPRWGYQKEKAVVMHPTLVGVSEQKLVGMHLTSVGNIGQKKSIGGFSKGRKMSECTIPWWGI</sequence>
<evidence type="ECO:0000313" key="1">
    <source>
        <dbReference type="EMBL" id="EFH81930.1"/>
    </source>
</evidence>
<accession>D6TZE0</accession>
<reference evidence="1 2" key="1">
    <citation type="journal article" date="2011" name="Stand. Genomic Sci.">
        <title>Non-contiguous finished genome sequence and contextual data of the filamentous soil bacterium Ktedonobacter racemifer type strain (SOSP1-21).</title>
        <authorList>
            <person name="Chang Y.J."/>
            <person name="Land M."/>
            <person name="Hauser L."/>
            <person name="Chertkov O."/>
            <person name="Del Rio T.G."/>
            <person name="Nolan M."/>
            <person name="Copeland A."/>
            <person name="Tice H."/>
            <person name="Cheng J.F."/>
            <person name="Lucas S."/>
            <person name="Han C."/>
            <person name="Goodwin L."/>
            <person name="Pitluck S."/>
            <person name="Ivanova N."/>
            <person name="Ovchinikova G."/>
            <person name="Pati A."/>
            <person name="Chen A."/>
            <person name="Palaniappan K."/>
            <person name="Mavromatis K."/>
            <person name="Liolios K."/>
            <person name="Brettin T."/>
            <person name="Fiebig A."/>
            <person name="Rohde M."/>
            <person name="Abt B."/>
            <person name="Goker M."/>
            <person name="Detter J.C."/>
            <person name="Woyke T."/>
            <person name="Bristow J."/>
            <person name="Eisen J.A."/>
            <person name="Markowitz V."/>
            <person name="Hugenholtz P."/>
            <person name="Kyrpides N.C."/>
            <person name="Klenk H.P."/>
            <person name="Lapidus A."/>
        </authorList>
    </citation>
    <scope>NUCLEOTIDE SEQUENCE [LARGE SCALE GENOMIC DNA]</scope>
    <source>
        <strain evidence="2">DSM 44963</strain>
    </source>
</reference>
<gene>
    <name evidence="1" type="ORF">Krac_2690</name>
</gene>
<dbReference type="EMBL" id="ADVG01000004">
    <property type="protein sequence ID" value="EFH81930.1"/>
    <property type="molecule type" value="Genomic_DNA"/>
</dbReference>